<evidence type="ECO:0000256" key="7">
    <source>
        <dbReference type="ARBA" id="ARBA00023186"/>
    </source>
</evidence>
<accession>A0A433JMH5</accession>
<feature type="modified residue" description="Phosphothreonine; by autocatalysis" evidence="8">
    <location>
        <position position="199"/>
    </location>
</feature>
<dbReference type="InterPro" id="IPR012725">
    <property type="entry name" value="Chaperone_DnaK"/>
</dbReference>
<proteinExistence type="evidence at transcript level"/>
<comment type="induction">
    <text evidence="8">By stress conditions e.g. heat shock.</text>
</comment>
<dbReference type="InterPro" id="IPR013126">
    <property type="entry name" value="Hsp_70_fam"/>
</dbReference>
<dbReference type="OrthoDB" id="9766019at2"/>
<dbReference type="SUPFAM" id="SSF100920">
    <property type="entry name" value="Heat shock protein 70kD (HSP70), peptide-binding domain"/>
    <property type="match status" value="1"/>
</dbReference>
<dbReference type="GO" id="GO:0005524">
    <property type="term" value="F:ATP binding"/>
    <property type="evidence" value="ECO:0007669"/>
    <property type="project" value="UniProtKB-UniRule"/>
</dbReference>
<evidence type="ECO:0000256" key="6">
    <source>
        <dbReference type="ARBA" id="ARBA00023016"/>
    </source>
</evidence>
<dbReference type="Gene3D" id="3.30.420.40">
    <property type="match status" value="2"/>
</dbReference>
<dbReference type="InterPro" id="IPR018181">
    <property type="entry name" value="Heat_shock_70_CS"/>
</dbReference>
<dbReference type="PROSITE" id="PS00329">
    <property type="entry name" value="HSP70_2"/>
    <property type="match status" value="1"/>
</dbReference>
<keyword evidence="4 8" id="KW-0547">Nucleotide-binding</keyword>
<keyword evidence="13" id="KW-1185">Reference proteome</keyword>
<dbReference type="Pfam" id="PF00012">
    <property type="entry name" value="HSP70"/>
    <property type="match status" value="1"/>
</dbReference>
<name>A0A433JMH5_9GAMM</name>
<dbReference type="EMBL" id="RZGR01000001">
    <property type="protein sequence ID" value="RUQ91590.1"/>
    <property type="molecule type" value="Genomic_DNA"/>
</dbReference>
<keyword evidence="5 8" id="KW-0067">ATP-binding</keyword>
<keyword evidence="10" id="KW-0175">Coiled coil</keyword>
<dbReference type="SUPFAM" id="SSF53067">
    <property type="entry name" value="Actin-like ATPase domain"/>
    <property type="match status" value="2"/>
</dbReference>
<organism evidence="12 13">
    <name type="scientific">Legionella septentrionalis</name>
    <dbReference type="NCBI Taxonomy" id="2498109"/>
    <lineage>
        <taxon>Bacteria</taxon>
        <taxon>Pseudomonadati</taxon>
        <taxon>Pseudomonadota</taxon>
        <taxon>Gammaproteobacteria</taxon>
        <taxon>Legionellales</taxon>
        <taxon>Legionellaceae</taxon>
        <taxon>Legionella</taxon>
    </lineage>
</organism>
<feature type="compositionally biased region" description="Basic and acidic residues" evidence="11">
    <location>
        <begin position="618"/>
        <end position="627"/>
    </location>
</feature>
<dbReference type="FunFam" id="1.20.1270.10:FF:000001">
    <property type="entry name" value="Molecular chaperone DnaK"/>
    <property type="match status" value="1"/>
</dbReference>
<dbReference type="RefSeq" id="WP_126953850.1">
    <property type="nucleotide sequence ID" value="NZ_RZGR01000001.1"/>
</dbReference>
<protein>
    <recommendedName>
        <fullName evidence="2 8">Chaperone protein DnaK</fullName>
    </recommendedName>
    <alternativeName>
        <fullName evidence="8">HSP70</fullName>
    </alternativeName>
    <alternativeName>
        <fullName evidence="8">Heat shock 70 kDa protein</fullName>
    </alternativeName>
    <alternativeName>
        <fullName evidence="8">Heat shock protein 70</fullName>
    </alternativeName>
</protein>
<evidence type="ECO:0000256" key="11">
    <source>
        <dbReference type="SAM" id="MobiDB-lite"/>
    </source>
</evidence>
<evidence type="ECO:0000256" key="3">
    <source>
        <dbReference type="ARBA" id="ARBA00022553"/>
    </source>
</evidence>
<dbReference type="PANTHER" id="PTHR19375">
    <property type="entry name" value="HEAT SHOCK PROTEIN 70KDA"/>
    <property type="match status" value="1"/>
</dbReference>
<dbReference type="GO" id="GO:0140662">
    <property type="term" value="F:ATP-dependent protein folding chaperone"/>
    <property type="evidence" value="ECO:0007669"/>
    <property type="project" value="InterPro"/>
</dbReference>
<feature type="region of interest" description="Disordered" evidence="11">
    <location>
        <begin position="602"/>
        <end position="641"/>
    </location>
</feature>
<dbReference type="PRINTS" id="PR00301">
    <property type="entry name" value="HEATSHOCK70"/>
</dbReference>
<dbReference type="AlphaFoldDB" id="A0A433JMH5"/>
<feature type="compositionally biased region" description="Acidic residues" evidence="11">
    <location>
        <begin position="628"/>
        <end position="641"/>
    </location>
</feature>
<keyword evidence="6 8" id="KW-0346">Stress response</keyword>
<gene>
    <name evidence="8 12" type="primary">dnaK</name>
    <name evidence="12" type="ORF">EKM59_00585</name>
</gene>
<dbReference type="GO" id="GO:0051082">
    <property type="term" value="F:unfolded protein binding"/>
    <property type="evidence" value="ECO:0007669"/>
    <property type="project" value="InterPro"/>
</dbReference>
<comment type="caution">
    <text evidence="12">The sequence shown here is derived from an EMBL/GenBank/DDBJ whole genome shotgun (WGS) entry which is preliminary data.</text>
</comment>
<dbReference type="Gene3D" id="2.60.34.10">
    <property type="entry name" value="Substrate Binding Domain Of DNAk, Chain A, domain 1"/>
    <property type="match status" value="1"/>
</dbReference>
<dbReference type="SUPFAM" id="SSF100934">
    <property type="entry name" value="Heat shock protein 70kD (HSP70), C-terminal subdomain"/>
    <property type="match status" value="1"/>
</dbReference>
<comment type="similarity">
    <text evidence="1 8 9">Belongs to the heat shock protein 70 family.</text>
</comment>
<dbReference type="Proteomes" id="UP000288012">
    <property type="component" value="Unassembled WGS sequence"/>
</dbReference>
<keyword evidence="7 8" id="KW-0143">Chaperone</keyword>
<dbReference type="InterPro" id="IPR029047">
    <property type="entry name" value="HSP70_peptide-bd_sf"/>
</dbReference>
<evidence type="ECO:0000313" key="13">
    <source>
        <dbReference type="Proteomes" id="UP000288012"/>
    </source>
</evidence>
<dbReference type="CDD" id="cd10234">
    <property type="entry name" value="ASKHA_NBD_HSP70_DnaK-like"/>
    <property type="match status" value="1"/>
</dbReference>
<feature type="coiled-coil region" evidence="10">
    <location>
        <begin position="543"/>
        <end position="601"/>
    </location>
</feature>
<dbReference type="FunFam" id="2.60.34.10:FF:000014">
    <property type="entry name" value="Chaperone protein DnaK HSP70"/>
    <property type="match status" value="1"/>
</dbReference>
<dbReference type="InterPro" id="IPR043129">
    <property type="entry name" value="ATPase_NBD"/>
</dbReference>
<dbReference type="Gene3D" id="1.20.1270.10">
    <property type="match status" value="1"/>
</dbReference>
<dbReference type="PROSITE" id="PS01036">
    <property type="entry name" value="HSP70_3"/>
    <property type="match status" value="1"/>
</dbReference>
<dbReference type="InterPro" id="IPR029048">
    <property type="entry name" value="HSP70_C_sf"/>
</dbReference>
<dbReference type="FunFam" id="3.30.420.40:FF:000004">
    <property type="entry name" value="Molecular chaperone DnaK"/>
    <property type="match status" value="1"/>
</dbReference>
<reference evidence="12 13" key="1">
    <citation type="submission" date="2018-12" db="EMBL/GenBank/DDBJ databases">
        <title>Legionella sp,whole genome shotgun sequence.</title>
        <authorList>
            <person name="Wu H."/>
        </authorList>
    </citation>
    <scope>NUCLEOTIDE SEQUENCE [LARGE SCALE GENOMIC DNA]</scope>
    <source>
        <strain evidence="13">km714</strain>
    </source>
</reference>
<dbReference type="NCBIfam" id="NF001413">
    <property type="entry name" value="PRK00290.1"/>
    <property type="match status" value="1"/>
</dbReference>
<dbReference type="PROSITE" id="PS00297">
    <property type="entry name" value="HSP70_1"/>
    <property type="match status" value="1"/>
</dbReference>
<dbReference type="NCBIfam" id="NF003520">
    <property type="entry name" value="PRK05183.1"/>
    <property type="match status" value="1"/>
</dbReference>
<evidence type="ECO:0000256" key="2">
    <source>
        <dbReference type="ARBA" id="ARBA00014415"/>
    </source>
</evidence>
<evidence type="ECO:0000256" key="4">
    <source>
        <dbReference type="ARBA" id="ARBA00022741"/>
    </source>
</evidence>
<sequence>MAKIIGIDLGTTNSCVAVMEGNKPRVIENSEGMRTTPSIVAYTNDNEVLVGQAAKRQAVTNPDNTLYAIKRLIGRRFDDPIVQKDIKMVPYKIVKASNGDAWVQVKGQDKAPPQISAEVLRKMKKTAEDYLGEEVTEAVITVPAYFNDSQRQATKDAGRIAGLEVKRIINEPTAAALAYGMDKKRGDSIIAVYDLGGGTFDISIIEIAEVDGEHQFEVLATNGDTFLGGEDFDLALIEYLAAEFKKDTGIDLHNDPLALQRLKEAAEKAKIELSSAQQTDVNLPYITADASGPKHLNIKLTRAKLESLVEKLVERTIEPCKTALKDAGISVGQVSEVILVGGQTRMPLVQKTVQDFFGKEPRKDVNPDEAVAVGAAIQAAVLSGEVKDILLLDVTPLSLGIETLGGVMTKLIEKNTTIPTKATQVFSTADDNQTAVTVHVLQGEREQASANKSLGRFDLSDIPSAPRGVPQIEVTFDIDANGILNVSAKDKATGKAQSIVIKASSGLSDAEVEAMVKDAQAHAEEDKKFKELVELRNQADGLIHSSEKSLQDLANELSDDEKKNIETAIAELKEALQGNDKAQIEDKLKVLTNESSKMAERVYAKKAAEGQEQAAQAKPEEASKDESVVDAEFEEVNDDKK</sequence>
<dbReference type="FunFam" id="3.90.640.10:FF:000003">
    <property type="entry name" value="Molecular chaperone DnaK"/>
    <property type="match status" value="1"/>
</dbReference>
<dbReference type="NCBIfam" id="TIGR02350">
    <property type="entry name" value="prok_dnaK"/>
    <property type="match status" value="1"/>
</dbReference>
<evidence type="ECO:0000313" key="12">
    <source>
        <dbReference type="EMBL" id="RUQ91590.1"/>
    </source>
</evidence>
<comment type="function">
    <text evidence="8">Acts as a chaperone.</text>
</comment>
<evidence type="ECO:0000256" key="1">
    <source>
        <dbReference type="ARBA" id="ARBA00007381"/>
    </source>
</evidence>
<keyword evidence="3 8" id="KW-0597">Phosphoprotein</keyword>
<dbReference type="Gene3D" id="3.90.640.10">
    <property type="entry name" value="Actin, Chain A, domain 4"/>
    <property type="match status" value="1"/>
</dbReference>
<evidence type="ECO:0000256" key="8">
    <source>
        <dbReference type="HAMAP-Rule" id="MF_00332"/>
    </source>
</evidence>
<evidence type="ECO:0000256" key="10">
    <source>
        <dbReference type="SAM" id="Coils"/>
    </source>
</evidence>
<dbReference type="HAMAP" id="MF_00332">
    <property type="entry name" value="DnaK"/>
    <property type="match status" value="1"/>
</dbReference>
<evidence type="ECO:0000256" key="5">
    <source>
        <dbReference type="ARBA" id="ARBA00022840"/>
    </source>
</evidence>
<evidence type="ECO:0000256" key="9">
    <source>
        <dbReference type="RuleBase" id="RU003322"/>
    </source>
</evidence>